<evidence type="ECO:0000313" key="2">
    <source>
        <dbReference type="EMBL" id="QHU07570.1"/>
    </source>
</evidence>
<feature type="transmembrane region" description="Helical" evidence="1">
    <location>
        <begin position="44"/>
        <end position="65"/>
    </location>
</feature>
<sequence>MLEILAIKGLSDLYKNLKLSKYDKVKKESFKTDKNKEEDNTLQLWILFILFIFMLPFSIVAVYYSWTSNSLIEWDNFSKFVFAFFAFFWPINYLITHLLHKVDLLNAIRRYKTF</sequence>
<reference evidence="2" key="1">
    <citation type="journal article" date="2020" name="Nature">
        <title>Giant virus diversity and host interactions through global metagenomics.</title>
        <authorList>
            <person name="Schulz F."/>
            <person name="Roux S."/>
            <person name="Paez-Espino D."/>
            <person name="Jungbluth S."/>
            <person name="Walsh D.A."/>
            <person name="Denef V.J."/>
            <person name="McMahon K.D."/>
            <person name="Konstantinidis K.T."/>
            <person name="Eloe-Fadrosh E.A."/>
            <person name="Kyrpides N.C."/>
            <person name="Woyke T."/>
        </authorList>
    </citation>
    <scope>NUCLEOTIDE SEQUENCE</scope>
    <source>
        <strain evidence="2">GVMAG-S-1040241-154</strain>
    </source>
</reference>
<keyword evidence="1" id="KW-0472">Membrane</keyword>
<organism evidence="2">
    <name type="scientific">viral metagenome</name>
    <dbReference type="NCBI Taxonomy" id="1070528"/>
    <lineage>
        <taxon>unclassified sequences</taxon>
        <taxon>metagenomes</taxon>
        <taxon>organismal metagenomes</taxon>
    </lineage>
</organism>
<name>A0A6C0JS91_9ZZZZ</name>
<dbReference type="EMBL" id="MN740684">
    <property type="protein sequence ID" value="QHU07570.1"/>
    <property type="molecule type" value="Genomic_DNA"/>
</dbReference>
<evidence type="ECO:0000256" key="1">
    <source>
        <dbReference type="SAM" id="Phobius"/>
    </source>
</evidence>
<accession>A0A6C0JS91</accession>
<protein>
    <submittedName>
        <fullName evidence="2">Uncharacterized protein</fullName>
    </submittedName>
</protein>
<proteinExistence type="predicted"/>
<dbReference type="AlphaFoldDB" id="A0A6C0JS91"/>
<feature type="transmembrane region" description="Helical" evidence="1">
    <location>
        <begin position="77"/>
        <end position="95"/>
    </location>
</feature>
<keyword evidence="1" id="KW-0812">Transmembrane</keyword>
<keyword evidence="1" id="KW-1133">Transmembrane helix</keyword>